<sequence>MIVVRLWPPFLHHRQSICRLCRNCRILDYRGLLKQTDNISLLIDAKCTMIVTEGISMQTPILHRNGPCNSPN</sequence>
<evidence type="ECO:0000313" key="2">
    <source>
        <dbReference type="Proteomes" id="UP000887458"/>
    </source>
</evidence>
<protein>
    <submittedName>
        <fullName evidence="1">Uncharacterized protein</fullName>
    </submittedName>
</protein>
<reference evidence="1 2" key="2">
    <citation type="journal article" date="2022" name="Mol. Biol. Evol.">
        <title>Comparative Genomics Reveals Insights into the Divergent Evolution of Astigmatic Mites and Household Pest Adaptations.</title>
        <authorList>
            <person name="Xiong Q."/>
            <person name="Wan A.T."/>
            <person name="Liu X."/>
            <person name="Fung C.S."/>
            <person name="Xiao X."/>
            <person name="Malainual N."/>
            <person name="Hou J."/>
            <person name="Wang L."/>
            <person name="Wang M."/>
            <person name="Yang K.Y."/>
            <person name="Cui Y."/>
            <person name="Leung E.L."/>
            <person name="Nong W."/>
            <person name="Shin S.K."/>
            <person name="Au S.W."/>
            <person name="Jeong K.Y."/>
            <person name="Chew F.T."/>
            <person name="Hui J.H."/>
            <person name="Leung T.F."/>
            <person name="Tungtrongchitr A."/>
            <person name="Zhong N."/>
            <person name="Liu Z."/>
            <person name="Tsui S.K."/>
        </authorList>
    </citation>
    <scope>NUCLEOTIDE SEQUENCE [LARGE SCALE GENOMIC DNA]</scope>
    <source>
        <strain evidence="1">Derp</strain>
    </source>
</reference>
<reference evidence="1 2" key="1">
    <citation type="journal article" date="2018" name="J. Allergy Clin. Immunol.">
        <title>High-quality assembly of Dermatophagoides pteronyssinus genome and transcriptome reveals a wide range of novel allergens.</title>
        <authorList>
            <person name="Liu X.Y."/>
            <person name="Yang K.Y."/>
            <person name="Wang M.Q."/>
            <person name="Kwok J.S."/>
            <person name="Zeng X."/>
            <person name="Yang Z."/>
            <person name="Xiao X.J."/>
            <person name="Lau C.P."/>
            <person name="Li Y."/>
            <person name="Huang Z.M."/>
            <person name="Ba J.G."/>
            <person name="Yim A.K."/>
            <person name="Ouyang C.Y."/>
            <person name="Ngai S.M."/>
            <person name="Chan T.F."/>
            <person name="Leung E.L."/>
            <person name="Liu L."/>
            <person name="Liu Z.G."/>
            <person name="Tsui S.K."/>
        </authorList>
    </citation>
    <scope>NUCLEOTIDE SEQUENCE [LARGE SCALE GENOMIC DNA]</scope>
    <source>
        <strain evidence="1">Derp</strain>
    </source>
</reference>
<keyword evidence="2" id="KW-1185">Reference proteome</keyword>
<dbReference type="EMBL" id="NJHN03000051">
    <property type="protein sequence ID" value="KAH9420261.1"/>
    <property type="molecule type" value="Genomic_DNA"/>
</dbReference>
<organism evidence="1 2">
    <name type="scientific">Dermatophagoides pteronyssinus</name>
    <name type="common">European house dust mite</name>
    <dbReference type="NCBI Taxonomy" id="6956"/>
    <lineage>
        <taxon>Eukaryota</taxon>
        <taxon>Metazoa</taxon>
        <taxon>Ecdysozoa</taxon>
        <taxon>Arthropoda</taxon>
        <taxon>Chelicerata</taxon>
        <taxon>Arachnida</taxon>
        <taxon>Acari</taxon>
        <taxon>Acariformes</taxon>
        <taxon>Sarcoptiformes</taxon>
        <taxon>Astigmata</taxon>
        <taxon>Psoroptidia</taxon>
        <taxon>Analgoidea</taxon>
        <taxon>Pyroglyphidae</taxon>
        <taxon>Dermatophagoidinae</taxon>
        <taxon>Dermatophagoides</taxon>
    </lineage>
</organism>
<proteinExistence type="predicted"/>
<name>A0ABQ8JCD3_DERPT</name>
<comment type="caution">
    <text evidence="1">The sequence shown here is derived from an EMBL/GenBank/DDBJ whole genome shotgun (WGS) entry which is preliminary data.</text>
</comment>
<dbReference type="Proteomes" id="UP000887458">
    <property type="component" value="Unassembled WGS sequence"/>
</dbReference>
<gene>
    <name evidence="1" type="ORF">DERP_011174</name>
</gene>
<accession>A0ABQ8JCD3</accession>
<evidence type="ECO:0000313" key="1">
    <source>
        <dbReference type="EMBL" id="KAH9420261.1"/>
    </source>
</evidence>